<organism evidence="3 4">
    <name type="scientific">Aedoeadaptatus coxii</name>
    <dbReference type="NCBI Taxonomy" id="755172"/>
    <lineage>
        <taxon>Bacteria</taxon>
        <taxon>Bacillati</taxon>
        <taxon>Bacillota</taxon>
        <taxon>Tissierellia</taxon>
        <taxon>Tissierellales</taxon>
        <taxon>Peptoniphilaceae</taxon>
        <taxon>Aedoeadaptatus</taxon>
    </lineage>
</organism>
<keyword evidence="4" id="KW-1185">Reference proteome</keyword>
<evidence type="ECO:0000313" key="4">
    <source>
        <dbReference type="Proteomes" id="UP000070442"/>
    </source>
</evidence>
<evidence type="ECO:0000313" key="3">
    <source>
        <dbReference type="EMBL" id="KXB66649.1"/>
    </source>
</evidence>
<accession>A0A134AG32</accession>
<reference evidence="4" key="1">
    <citation type="submission" date="2016-01" db="EMBL/GenBank/DDBJ databases">
        <authorList>
            <person name="Mitreva M."/>
            <person name="Pepin K.H."/>
            <person name="Mihindukulasuriya K.A."/>
            <person name="Fulton R."/>
            <person name="Fronick C."/>
            <person name="O'Laughlin M."/>
            <person name="Miner T."/>
            <person name="Herter B."/>
            <person name="Rosa B.A."/>
            <person name="Cordes M."/>
            <person name="Tomlinson C."/>
            <person name="Wollam A."/>
            <person name="Palsikar V.B."/>
            <person name="Mardis E.R."/>
            <person name="Wilson R.K."/>
        </authorList>
    </citation>
    <scope>NUCLEOTIDE SEQUENCE [LARGE SCALE GENOMIC DNA]</scope>
    <source>
        <strain evidence="4">DNF00729</strain>
    </source>
</reference>
<dbReference type="PROSITE" id="PS51272">
    <property type="entry name" value="SLH"/>
    <property type="match status" value="1"/>
</dbReference>
<dbReference type="EMBL" id="LSDG01000027">
    <property type="protein sequence ID" value="KXB66649.1"/>
    <property type="molecule type" value="Genomic_DNA"/>
</dbReference>
<keyword evidence="1" id="KW-0732">Signal</keyword>
<feature type="signal peptide" evidence="1">
    <location>
        <begin position="1"/>
        <end position="27"/>
    </location>
</feature>
<proteinExistence type="predicted"/>
<dbReference type="RefSeq" id="WP_068367914.1">
    <property type="nucleotide sequence ID" value="NZ_CAIJCT010000010.1"/>
</dbReference>
<evidence type="ECO:0000259" key="2">
    <source>
        <dbReference type="PROSITE" id="PS51272"/>
    </source>
</evidence>
<name>A0A134AG32_9FIRM</name>
<dbReference type="STRING" id="755172.HMPREF1863_01031"/>
<sequence>MKNNKIKAVAVLALAGVMLAQPISTMAASFSDVRSDNWAFPHISKLADLRVISGYTDGTFKPKRSVSYLEIMQLLKGIQSPSAQDETRAISKFGQVSDKYKVPGWARSAICCALERGVITEENLKAAFEKGYITNTPKAHQYPSRELIMVYYAKALGIEAKKNITNIAVNDINAIGNTPKALTGDVDIKGLYAGIIEAGVFHAKGDDGFFNPQQPLHRDQMATITNLSYDYKNKAKQTKDYEGEVYFNEEVNGTPTFALKGKDGKATAFVLGSDTKVTLNGKAGTAKDITVGAKVKVSAYASTTGIASLHAVKVDIVSNDVVGTGVVRSTVKDGITVDYVTKKDATVDSKFKADYTTTFKFDKDTKVKSLGKAIKADDIRSTDMVIFKARNSVLTEVEVYPQSGVASGEFVNFDYGSRFGGDATLYLKLADGKTYTFKVQDNRVRDDLYEKTKGLNKGYPLTIKTSYQNVVSATDTQEDLTGLFVDAWTYSYGESRIKIKNEKGEREFMLKDKITFKDPSSPNGRTLSVSDLISAMRSIGRPEYVEVKLHLTGGKVDGVTVVRRLIEKNVVYSISTVKKIDDVEQGSRWAYNAWEGYSAYKVDYNGSSTHMNVKLPGRFQIKKEFDSALASYGNQGRLALCFDLYDEGGKYSLGNVRINGPYLKDTPIFPLNTLAWN</sequence>
<dbReference type="InterPro" id="IPR001119">
    <property type="entry name" value="SLH_dom"/>
</dbReference>
<evidence type="ECO:0000256" key="1">
    <source>
        <dbReference type="SAM" id="SignalP"/>
    </source>
</evidence>
<gene>
    <name evidence="3" type="ORF">HMPREF1863_01031</name>
</gene>
<dbReference type="PATRIC" id="fig|755172.3.peg.990"/>
<feature type="domain" description="SLH" evidence="2">
    <location>
        <begin position="26"/>
        <end position="89"/>
    </location>
</feature>
<dbReference type="AlphaFoldDB" id="A0A134AG32"/>
<comment type="caution">
    <text evidence="3">The sequence shown here is derived from an EMBL/GenBank/DDBJ whole genome shotgun (WGS) entry which is preliminary data.</text>
</comment>
<dbReference type="OrthoDB" id="2065578at2"/>
<protein>
    <recommendedName>
        <fullName evidence="2">SLH domain-containing protein</fullName>
    </recommendedName>
</protein>
<dbReference type="Proteomes" id="UP000070442">
    <property type="component" value="Unassembled WGS sequence"/>
</dbReference>
<feature type="chain" id="PRO_5007461645" description="SLH domain-containing protein" evidence="1">
    <location>
        <begin position="28"/>
        <end position="677"/>
    </location>
</feature>
<dbReference type="Pfam" id="PF00395">
    <property type="entry name" value="SLH"/>
    <property type="match status" value="1"/>
</dbReference>